<name>A0A0A2M7U6_9FLAO</name>
<dbReference type="Proteomes" id="UP000030121">
    <property type="component" value="Unassembled WGS sequence"/>
</dbReference>
<dbReference type="EMBL" id="JRLW01000018">
    <property type="protein sequence ID" value="KGO87671.1"/>
    <property type="molecule type" value="Genomic_DNA"/>
</dbReference>
<protein>
    <submittedName>
        <fullName evidence="1">Uncharacterized protein</fullName>
    </submittedName>
</protein>
<proteinExistence type="predicted"/>
<organism evidence="1 2">
    <name type="scientific">Flavobacterium suncheonense GH29-5 = DSM 17707</name>
    <dbReference type="NCBI Taxonomy" id="1121899"/>
    <lineage>
        <taxon>Bacteria</taxon>
        <taxon>Pseudomonadati</taxon>
        <taxon>Bacteroidota</taxon>
        <taxon>Flavobacteriia</taxon>
        <taxon>Flavobacteriales</taxon>
        <taxon>Flavobacteriaceae</taxon>
        <taxon>Flavobacterium</taxon>
    </lineage>
</organism>
<evidence type="ECO:0000313" key="1">
    <source>
        <dbReference type="EMBL" id="KGO87671.1"/>
    </source>
</evidence>
<sequence length="61" mass="7054">MFYCFLKLIVLCFLKYRPNLNQKKMGISGNEHLFPFKGNSLKMEGNSFFGKFTPEGFQAVP</sequence>
<evidence type="ECO:0000313" key="2">
    <source>
        <dbReference type="Proteomes" id="UP000030121"/>
    </source>
</evidence>
<reference evidence="1 2" key="1">
    <citation type="submission" date="2013-09" db="EMBL/GenBank/DDBJ databases">
        <authorList>
            <person name="Zeng Z."/>
            <person name="Chen C."/>
        </authorList>
    </citation>
    <scope>NUCLEOTIDE SEQUENCE [LARGE SCALE GENOMIC DNA]</scope>
    <source>
        <strain evidence="1 2">GH29-5</strain>
    </source>
</reference>
<comment type="caution">
    <text evidence="1">The sequence shown here is derived from an EMBL/GenBank/DDBJ whole genome shotgun (WGS) entry which is preliminary data.</text>
</comment>
<accession>A0A0A2M7U6</accession>
<keyword evidence="2" id="KW-1185">Reference proteome</keyword>
<gene>
    <name evidence="1" type="ORF">Q764_12450</name>
</gene>
<dbReference type="AlphaFoldDB" id="A0A0A2M7U6"/>